<dbReference type="PANTHER" id="PTHR43405">
    <property type="entry name" value="GLYCOSYL HYDROLASE DIGH"/>
    <property type="match status" value="1"/>
</dbReference>
<gene>
    <name evidence="1" type="ORF">NIES2135_47270</name>
</gene>
<evidence type="ECO:0000313" key="1">
    <source>
        <dbReference type="EMBL" id="BAY57856.1"/>
    </source>
</evidence>
<organism evidence="1 2">
    <name type="scientific">Leptolyngbya boryana NIES-2135</name>
    <dbReference type="NCBI Taxonomy" id="1973484"/>
    <lineage>
        <taxon>Bacteria</taxon>
        <taxon>Bacillati</taxon>
        <taxon>Cyanobacteriota</taxon>
        <taxon>Cyanophyceae</taxon>
        <taxon>Leptolyngbyales</taxon>
        <taxon>Leptolyngbyaceae</taxon>
        <taxon>Leptolyngbya group</taxon>
        <taxon>Leptolyngbya</taxon>
    </lineage>
</organism>
<protein>
    <recommendedName>
        <fullName evidence="3">Glycosyl hydrolase-like 10 domain-containing protein</fullName>
    </recommendedName>
</protein>
<accession>A0A1Z4JMD2</accession>
<dbReference type="EMBL" id="AP018203">
    <property type="protein sequence ID" value="BAY57856.1"/>
    <property type="molecule type" value="Genomic_DNA"/>
</dbReference>
<keyword evidence="2" id="KW-1185">Reference proteome</keyword>
<sequence>MRVSSFRRFQLGFVFAIVTTSLLAQGVWRTVAKADFLPYCQQTSATIAQKDAARRAALKGGAEAQQKYQQILTQQANQLRQCRNQNWLKTQGIWLRLYACDARPGGIDEVLDRIVDRGYNEVYVETFFNGMVLLPTSDNPTAWQSMLQSPSNVDLLAQIIQKGRARGLKVYAWMFSMNFGNSYANQPEKQVSLLRNGRGQTSLTANTLAGLSTELGSLNPNEAFIDPYSLPAKQDYYRMMQAVLKRKPDGVLFDYIRYPRSQGTASIATKVRDLWVFGDASRKALVDRGLNNKGRELIKRYLDRGAINASDVAAVDKLFPREKVPMWQGRTSAAIDTRGSVAQRARILQMDLWRLSVAHAMQGVVDFLNVATYPVQQVGLPAGAVFFPEGNQMVGLGYDSRLQPWDRFPKNIAWHPMSYATCGKADCVVKQVQRVLSLTPAGTEVKPVLAGIWQMSVSNRPPLEVQMQALKSLSPRITSISHFAYSWQEPRSDQDRKSCSQRQL</sequence>
<name>A0A1Z4JMD2_LEPBY</name>
<dbReference type="PANTHER" id="PTHR43405:SF1">
    <property type="entry name" value="GLYCOSYL HYDROLASE DIGH"/>
    <property type="match status" value="1"/>
</dbReference>
<evidence type="ECO:0008006" key="3">
    <source>
        <dbReference type="Google" id="ProtNLM"/>
    </source>
</evidence>
<dbReference type="AlphaFoldDB" id="A0A1Z4JMD2"/>
<dbReference type="Gene3D" id="3.20.20.80">
    <property type="entry name" value="Glycosidases"/>
    <property type="match status" value="1"/>
</dbReference>
<reference evidence="1 2" key="1">
    <citation type="submission" date="2017-06" db="EMBL/GenBank/DDBJ databases">
        <title>Genome sequencing of cyanobaciteial culture collection at National Institute for Environmental Studies (NIES).</title>
        <authorList>
            <person name="Hirose Y."/>
            <person name="Shimura Y."/>
            <person name="Fujisawa T."/>
            <person name="Nakamura Y."/>
            <person name="Kawachi M."/>
        </authorList>
    </citation>
    <scope>NUCLEOTIDE SEQUENCE [LARGE SCALE GENOMIC DNA]</scope>
    <source>
        <strain evidence="1 2">NIES-2135</strain>
    </source>
</reference>
<dbReference type="InterPro" id="IPR052177">
    <property type="entry name" value="Divisome_Glycosyl_Hydrolase"/>
</dbReference>
<evidence type="ECO:0000313" key="2">
    <source>
        <dbReference type="Proteomes" id="UP000217895"/>
    </source>
</evidence>
<dbReference type="Proteomes" id="UP000217895">
    <property type="component" value="Chromosome"/>
</dbReference>
<proteinExistence type="predicted"/>